<organism evidence="15 16">
    <name type="scientific">Paenibacillus peoriae</name>
    <dbReference type="NCBI Taxonomy" id="59893"/>
    <lineage>
        <taxon>Bacteria</taxon>
        <taxon>Bacillati</taxon>
        <taxon>Bacillota</taxon>
        <taxon>Bacilli</taxon>
        <taxon>Bacillales</taxon>
        <taxon>Paenibacillaceae</taxon>
        <taxon>Paenibacillus</taxon>
    </lineage>
</organism>
<evidence type="ECO:0000256" key="7">
    <source>
        <dbReference type="ARBA" id="ARBA00022840"/>
    </source>
</evidence>
<feature type="domain" description="Helicase ATP-binding" evidence="14">
    <location>
        <begin position="188"/>
        <end position="448"/>
    </location>
</feature>
<evidence type="ECO:0000256" key="12">
    <source>
        <dbReference type="ARBA" id="ARBA00023235"/>
    </source>
</evidence>
<dbReference type="InterPro" id="IPR027417">
    <property type="entry name" value="P-loop_NTPase"/>
</dbReference>
<dbReference type="InterPro" id="IPR045028">
    <property type="entry name" value="DinG/Rad3-like"/>
</dbReference>
<keyword evidence="5" id="KW-0378">Hydrolase</keyword>
<keyword evidence="3" id="KW-0547">Nucleotide-binding</keyword>
<protein>
    <submittedName>
        <fullName evidence="15">ATP-dependent DNA helicase</fullName>
    </submittedName>
</protein>
<dbReference type="GO" id="GO:0003677">
    <property type="term" value="F:DNA binding"/>
    <property type="evidence" value="ECO:0007669"/>
    <property type="project" value="UniProtKB-KW"/>
</dbReference>
<dbReference type="Pfam" id="PF13307">
    <property type="entry name" value="Helicase_C_2"/>
    <property type="match status" value="1"/>
</dbReference>
<evidence type="ECO:0000256" key="11">
    <source>
        <dbReference type="ARBA" id="ARBA00023204"/>
    </source>
</evidence>
<dbReference type="InterPro" id="IPR006554">
    <property type="entry name" value="Helicase-like_DEXD_c2"/>
</dbReference>
<evidence type="ECO:0000259" key="14">
    <source>
        <dbReference type="PROSITE" id="PS51193"/>
    </source>
</evidence>
<dbReference type="GO" id="GO:0005524">
    <property type="term" value="F:ATP binding"/>
    <property type="evidence" value="ECO:0007669"/>
    <property type="project" value="UniProtKB-KW"/>
</dbReference>
<evidence type="ECO:0000313" key="15">
    <source>
        <dbReference type="EMBL" id="QNR70315.1"/>
    </source>
</evidence>
<keyword evidence="2" id="KW-0479">Metal-binding</keyword>
<dbReference type="Gene3D" id="3.90.320.10">
    <property type="match status" value="1"/>
</dbReference>
<dbReference type="Pfam" id="PF06733">
    <property type="entry name" value="DEAD_2"/>
    <property type="match status" value="1"/>
</dbReference>
<keyword evidence="8" id="KW-0408">Iron</keyword>
<dbReference type="RefSeq" id="WP_190299640.1">
    <property type="nucleotide sequence ID" value="NZ_CP061172.1"/>
</dbReference>
<evidence type="ECO:0000256" key="4">
    <source>
        <dbReference type="ARBA" id="ARBA00022763"/>
    </source>
</evidence>
<dbReference type="InterPro" id="IPR010614">
    <property type="entry name" value="RAD3-like_helicase_DEAD"/>
</dbReference>
<keyword evidence="9" id="KW-0411">Iron-sulfur</keyword>
<sequence>MTGTGDRMKEPIHISVRPLVEYVHRSGSIHSGFRSNGSMLEGTRVHQVIQKGYKEHDRKEVHLRTEIPYKDELFIIEGRCDGLIELDGVWTVDEIKSISLPLEDIQGDGQPVHWAQAFLYAYMIAREEQRHSMQVQLTYVQAHSEDIRRFRRELSFTELEAFAQEMIAGYAPYAFLLRAHAEKRDASIAMLNFPFDTYRSGQRTLAGSVYKTIAEGVNLFAKAPTGIGKTVSTLFPAIKAIGEGVVRRVYYVTARTTTRAAAEEAYARMQVQGLHMHVVTLTAKDKICFKDENDCDAGSCSMCEGYYDRINGAVSDILANETLMTRAVIEHYARKHKVCPFEFSLDVAYASDGIISDYNYVFDPRISLKRLLEEHKRKGVVLVDEAHNLVERGRDMFSVEILKSSFLELKREFKLLSPEIAAAASAVNAHMITLRKQYADTGKAVETAAPQEVLELLVPFVEAAERELVMGGSTSYASGESTAYALLLDTYFTAQNMLRIAALYDERYVTYVEAGRSEVRVKLFCLDPSHLLGQAIKGYRSAIYFSATLTPLAYYRDMLGANEEDYTLQVPSPFHQEQWDVRLLPLSIRYRDREHSKGAIADMLAALVVERKGNILVFFPSYPYLREVYEEFMLRDVSANTLVQSPGMTEPERDRFLEAFQPGQEHTLLGFAVLGGVFAEGVDLPGDRLNGVVVVGVGLPQIGAERDVLRNYFSEQGRNGFNYAYVYPGMNKVLQAGGRLIRTEHDEGLLILVDDRFAKEPYASLLPDEWKSYRLTEQVGLRKEWIDYEL</sequence>
<evidence type="ECO:0000256" key="8">
    <source>
        <dbReference type="ARBA" id="ARBA00023004"/>
    </source>
</evidence>
<dbReference type="Proteomes" id="UP000516384">
    <property type="component" value="Chromosome"/>
</dbReference>
<keyword evidence="6 15" id="KW-0347">Helicase</keyword>
<keyword evidence="7" id="KW-0067">ATP-binding</keyword>
<evidence type="ECO:0000256" key="9">
    <source>
        <dbReference type="ARBA" id="ARBA00023014"/>
    </source>
</evidence>
<evidence type="ECO:0000313" key="16">
    <source>
        <dbReference type="Proteomes" id="UP000516384"/>
    </source>
</evidence>
<dbReference type="Gene3D" id="1.10.275.40">
    <property type="match status" value="1"/>
</dbReference>
<keyword evidence="4" id="KW-0227">DNA damage</keyword>
<dbReference type="EMBL" id="CP061172">
    <property type="protein sequence ID" value="QNR70315.1"/>
    <property type="molecule type" value="Genomic_DNA"/>
</dbReference>
<evidence type="ECO:0000256" key="5">
    <source>
        <dbReference type="ARBA" id="ARBA00022801"/>
    </source>
</evidence>
<evidence type="ECO:0000256" key="13">
    <source>
        <dbReference type="ARBA" id="ARBA00038058"/>
    </source>
</evidence>
<dbReference type="InterPro" id="IPR042493">
    <property type="entry name" value="XPD_DNA_FeS"/>
</dbReference>
<dbReference type="GO" id="GO:0051539">
    <property type="term" value="F:4 iron, 4 sulfur cluster binding"/>
    <property type="evidence" value="ECO:0007669"/>
    <property type="project" value="UniProtKB-KW"/>
</dbReference>
<dbReference type="PANTHER" id="PTHR11472:SF34">
    <property type="entry name" value="REGULATOR OF TELOMERE ELONGATION HELICASE 1"/>
    <property type="match status" value="1"/>
</dbReference>
<accession>A0A7H0YGV7</accession>
<reference evidence="15 16" key="1">
    <citation type="submission" date="2020-09" db="EMBL/GenBank/DDBJ databases">
        <title>Characterization of Paenibacillus peoriae strain ZF390 with broad-spectrum antimicrobial activity as a potential biocontrol agent.</title>
        <authorList>
            <person name="Li L."/>
            <person name="Zhao Y."/>
            <person name="Li B."/>
            <person name="Xie X."/>
        </authorList>
    </citation>
    <scope>NUCLEOTIDE SEQUENCE [LARGE SCALE GENOMIC DNA]</scope>
    <source>
        <strain evidence="15 16">ZF390</strain>
    </source>
</reference>
<dbReference type="Gene3D" id="1.10.30.20">
    <property type="entry name" value="Bacterial XPD DNA helicase, FeS cluster domain"/>
    <property type="match status" value="1"/>
</dbReference>
<dbReference type="InterPro" id="IPR014013">
    <property type="entry name" value="Helic_SF1/SF2_ATP-bd_DinG/Rad3"/>
</dbReference>
<dbReference type="InterPro" id="IPR006555">
    <property type="entry name" value="ATP-dep_Helicase_C"/>
</dbReference>
<dbReference type="InterPro" id="IPR011604">
    <property type="entry name" value="PDDEXK-like_dom_sf"/>
</dbReference>
<keyword evidence="10" id="KW-0238">DNA-binding</keyword>
<dbReference type="GO" id="GO:0003678">
    <property type="term" value="F:DNA helicase activity"/>
    <property type="evidence" value="ECO:0007669"/>
    <property type="project" value="InterPro"/>
</dbReference>
<keyword evidence="1" id="KW-0004">4Fe-4S</keyword>
<evidence type="ECO:0000256" key="3">
    <source>
        <dbReference type="ARBA" id="ARBA00022741"/>
    </source>
</evidence>
<evidence type="ECO:0000256" key="10">
    <source>
        <dbReference type="ARBA" id="ARBA00023125"/>
    </source>
</evidence>
<keyword evidence="11" id="KW-0234">DNA repair</keyword>
<comment type="similarity">
    <text evidence="13">Belongs to the helicase family. DinG subfamily.</text>
</comment>
<name>A0A7H0YGV7_9BACL</name>
<dbReference type="GO" id="GO:0016818">
    <property type="term" value="F:hydrolase activity, acting on acid anhydrides, in phosphorus-containing anhydrides"/>
    <property type="evidence" value="ECO:0007669"/>
    <property type="project" value="InterPro"/>
</dbReference>
<proteinExistence type="inferred from homology"/>
<dbReference type="GO" id="GO:0046872">
    <property type="term" value="F:metal ion binding"/>
    <property type="evidence" value="ECO:0007669"/>
    <property type="project" value="UniProtKB-KW"/>
</dbReference>
<dbReference type="SUPFAM" id="SSF52540">
    <property type="entry name" value="P-loop containing nucleoside triphosphate hydrolases"/>
    <property type="match status" value="1"/>
</dbReference>
<dbReference type="SMART" id="SM00491">
    <property type="entry name" value="HELICc2"/>
    <property type="match status" value="1"/>
</dbReference>
<dbReference type="GO" id="GO:0006281">
    <property type="term" value="P:DNA repair"/>
    <property type="evidence" value="ECO:0007669"/>
    <property type="project" value="UniProtKB-KW"/>
</dbReference>
<evidence type="ECO:0000256" key="6">
    <source>
        <dbReference type="ARBA" id="ARBA00022806"/>
    </source>
</evidence>
<dbReference type="PANTHER" id="PTHR11472">
    <property type="entry name" value="DNA REPAIR DEAD HELICASE RAD3/XP-D SUBFAMILY MEMBER"/>
    <property type="match status" value="1"/>
</dbReference>
<dbReference type="AlphaFoldDB" id="A0A7H0YGV7"/>
<gene>
    <name evidence="15" type="ORF">IAQ67_26720</name>
</gene>
<dbReference type="PROSITE" id="PS51193">
    <property type="entry name" value="HELICASE_ATP_BIND_2"/>
    <property type="match status" value="1"/>
</dbReference>
<dbReference type="SMART" id="SM00488">
    <property type="entry name" value="DEXDc2"/>
    <property type="match status" value="1"/>
</dbReference>
<keyword evidence="12" id="KW-0413">Isomerase</keyword>
<dbReference type="Gene3D" id="3.40.50.300">
    <property type="entry name" value="P-loop containing nucleotide triphosphate hydrolases"/>
    <property type="match status" value="2"/>
</dbReference>
<evidence type="ECO:0000256" key="1">
    <source>
        <dbReference type="ARBA" id="ARBA00022485"/>
    </source>
</evidence>
<evidence type="ECO:0000256" key="2">
    <source>
        <dbReference type="ARBA" id="ARBA00022723"/>
    </source>
</evidence>